<organism evidence="1 2">
    <name type="scientific">Aedes aegypti</name>
    <name type="common">Yellowfever mosquito</name>
    <name type="synonym">Culex aegypti</name>
    <dbReference type="NCBI Taxonomy" id="7159"/>
    <lineage>
        <taxon>Eukaryota</taxon>
        <taxon>Metazoa</taxon>
        <taxon>Ecdysozoa</taxon>
        <taxon>Arthropoda</taxon>
        <taxon>Hexapoda</taxon>
        <taxon>Insecta</taxon>
        <taxon>Pterygota</taxon>
        <taxon>Neoptera</taxon>
        <taxon>Endopterygota</taxon>
        <taxon>Diptera</taxon>
        <taxon>Nematocera</taxon>
        <taxon>Culicoidea</taxon>
        <taxon>Culicidae</taxon>
        <taxon>Culicinae</taxon>
        <taxon>Aedini</taxon>
        <taxon>Aedes</taxon>
        <taxon>Stegomyia</taxon>
    </lineage>
</organism>
<proteinExistence type="predicted"/>
<protein>
    <submittedName>
        <fullName evidence="1">Uncharacterized protein</fullName>
    </submittedName>
</protein>
<dbReference type="EnsemblMetazoa" id="AAEL023364-RA">
    <property type="protein sequence ID" value="AAEL023364-PA"/>
    <property type="gene ID" value="AAEL023364"/>
</dbReference>
<reference evidence="1" key="2">
    <citation type="submission" date="2020-05" db="UniProtKB">
        <authorList>
            <consortium name="EnsemblMetazoa"/>
        </authorList>
    </citation>
    <scope>IDENTIFICATION</scope>
    <source>
        <strain evidence="1">LVP_AGWG</strain>
    </source>
</reference>
<gene>
    <name evidence="1" type="primary">110677650</name>
</gene>
<reference evidence="1 2" key="1">
    <citation type="submission" date="2017-06" db="EMBL/GenBank/DDBJ databases">
        <title>Aedes aegypti genome working group (AGWG) sequencing and assembly.</title>
        <authorList>
            <consortium name="Aedes aegypti Genome Working Group (AGWG)"/>
            <person name="Matthews B.J."/>
        </authorList>
    </citation>
    <scope>NUCLEOTIDE SEQUENCE [LARGE SCALE GENOMIC DNA]</scope>
    <source>
        <strain evidence="1 2">LVP_AGWG</strain>
    </source>
</reference>
<sequence>MKESLKLLGNNYSSLLRIRPGVRVPVVLLLTNFFSHTESELVVLLCSFFIPAASPGRIGLCHFCSAVCCCAGSSGLPSWGCWAVAIRPCYESGQTSGFRSCCCAASIRFWCKSRQNPSCPPFNIGVDHNWLLGHLCSAVCCCADSSGLPLLRGCWSVAIRHCYESGQASGFGSCYCCRVSFLIPLVVLLCSFFVPAASPVCAICVRQFAVVQIRRVCHHCGAAGR</sequence>
<name>A0A6I8U165_AEDAE</name>
<accession>A0A6I8U165</accession>
<dbReference type="InParanoid" id="A0A6I8U165"/>
<evidence type="ECO:0000313" key="1">
    <source>
        <dbReference type="EnsemblMetazoa" id="AAEL023364-PA"/>
    </source>
</evidence>
<dbReference type="AlphaFoldDB" id="A0A6I8U165"/>
<keyword evidence="2" id="KW-1185">Reference proteome</keyword>
<evidence type="ECO:0000313" key="2">
    <source>
        <dbReference type="Proteomes" id="UP000008820"/>
    </source>
</evidence>
<dbReference type="Proteomes" id="UP000008820">
    <property type="component" value="Chromosome 3"/>
</dbReference>